<evidence type="ECO:0000256" key="9">
    <source>
        <dbReference type="ARBA" id="ARBA00023136"/>
    </source>
</evidence>
<keyword evidence="9 12" id="KW-0472">Membrane</keyword>
<sequence>MSPRPGALGTLAAAQLVITARLACPPVTTPLRSLVAGPSRLPWSPPPSGPRLQTRTLFTRATSFWAPSYPPPTNDQSWVPAIPPRPGADLSPPPLPAPSPVTQENIAPSDGRRSRIKERYLDSLMDKAGELGLQCSILDSHGNWTAEEGSYRKMDLCRAHDLDPRDLRKLDSLNPSLVPIILTRRSCILISILHIRALIKPDRVIIFNAPGTEESEAARRFKAHLQANVQAGLALERTEREKVEQEHPDGRIPELREDDLGLSYEHRALESILVDTANALEEEMGFVRRLVEELLESFEHDINRDNLRKLLHYSRRLAGFQSRAKYIKSAVDELLDSDEDLSAMYISDRLQGKPRALHDHEQLELLFESFSKQVEEIVSEIDTMVANVQSTQEVAELMLDSGRNALLALDIKISMATMGVGVGALVAGLFGMNLVSGLEDTPHTFFIVTGGAGIVALLVYWYSSRVLRKVRHVALVGRPTSLPESVRMAKERFVRERAEYARAEAQAEYARVVAECGGDPHGAAATMVAVRSNAATAAAAVASTPIPDYEARWHLVRRGLRARSSWWDRIFRPHSLRRNLLGMRGQPPRGQPIPARVTISWNPPKGTAPGNSARTARATAAAVSTPSHPATRPTTPRHDQPTGYRSEYSARK</sequence>
<dbReference type="GO" id="GO:0045016">
    <property type="term" value="P:mitochondrial magnesium ion transmembrane transport"/>
    <property type="evidence" value="ECO:0007669"/>
    <property type="project" value="TreeGrafter"/>
</dbReference>
<dbReference type="OrthoDB" id="10251508at2759"/>
<keyword evidence="13" id="KW-0732">Signal</keyword>
<feature type="transmembrane region" description="Helical" evidence="12">
    <location>
        <begin position="444"/>
        <end position="462"/>
    </location>
</feature>
<evidence type="ECO:0000313" key="14">
    <source>
        <dbReference type="EMBL" id="RSH82613.1"/>
    </source>
</evidence>
<dbReference type="Gene3D" id="1.20.58.340">
    <property type="entry name" value="Magnesium transport protein CorA, transmembrane region"/>
    <property type="match status" value="1"/>
</dbReference>
<dbReference type="GO" id="GO:0015095">
    <property type="term" value="F:magnesium ion transmembrane transporter activity"/>
    <property type="evidence" value="ECO:0007669"/>
    <property type="project" value="TreeGrafter"/>
</dbReference>
<feature type="region of interest" description="Disordered" evidence="11">
    <location>
        <begin position="82"/>
        <end position="113"/>
    </location>
</feature>
<dbReference type="GeneID" id="39592141"/>
<evidence type="ECO:0000256" key="3">
    <source>
        <dbReference type="ARBA" id="ARBA00022448"/>
    </source>
</evidence>
<comment type="caution">
    <text evidence="14">The sequence shown here is derived from an EMBL/GenBank/DDBJ whole genome shotgun (WGS) entry which is preliminary data.</text>
</comment>
<name>A0A427XUV7_9TREE</name>
<feature type="transmembrane region" description="Helical" evidence="12">
    <location>
        <begin position="413"/>
        <end position="432"/>
    </location>
</feature>
<evidence type="ECO:0000256" key="12">
    <source>
        <dbReference type="SAM" id="Phobius"/>
    </source>
</evidence>
<accession>A0A427XUV7</accession>
<feature type="compositionally biased region" description="Low complexity" evidence="11">
    <location>
        <begin position="613"/>
        <end position="622"/>
    </location>
</feature>
<evidence type="ECO:0000256" key="11">
    <source>
        <dbReference type="SAM" id="MobiDB-lite"/>
    </source>
</evidence>
<keyword evidence="8" id="KW-0406">Ion transport</keyword>
<dbReference type="AlphaFoldDB" id="A0A427XUV7"/>
<dbReference type="GO" id="GO:0005743">
    <property type="term" value="C:mitochondrial inner membrane"/>
    <property type="evidence" value="ECO:0007669"/>
    <property type="project" value="TreeGrafter"/>
</dbReference>
<dbReference type="CDD" id="cd12823">
    <property type="entry name" value="Mrs2_Mfm1p-like"/>
    <property type="match status" value="1"/>
</dbReference>
<keyword evidence="4 12" id="KW-0812">Transmembrane</keyword>
<dbReference type="PANTHER" id="PTHR13890">
    <property type="entry name" value="RNA SPLICING PROTEIN MRS2, MITOCHONDRIAL"/>
    <property type="match status" value="1"/>
</dbReference>
<proteinExistence type="inferred from homology"/>
<keyword evidence="10" id="KW-0175">Coiled coil</keyword>
<feature type="chain" id="PRO_5019164213" evidence="13">
    <location>
        <begin position="24"/>
        <end position="652"/>
    </location>
</feature>
<reference evidence="14 15" key="1">
    <citation type="submission" date="2018-11" db="EMBL/GenBank/DDBJ databases">
        <title>Genome sequence of Apiotrichum porosum DSM 27194.</title>
        <authorList>
            <person name="Aliyu H."/>
            <person name="Gorte O."/>
            <person name="Ochsenreither K."/>
        </authorList>
    </citation>
    <scope>NUCLEOTIDE SEQUENCE [LARGE SCALE GENOMIC DNA]</scope>
    <source>
        <strain evidence="14 15">DSM 27194</strain>
    </source>
</reference>
<keyword evidence="6" id="KW-0809">Transit peptide</keyword>
<evidence type="ECO:0000256" key="2">
    <source>
        <dbReference type="ARBA" id="ARBA00009765"/>
    </source>
</evidence>
<dbReference type="STRING" id="105984.A0A427XUV7"/>
<keyword evidence="3" id="KW-0813">Transport</keyword>
<keyword evidence="7 12" id="KW-1133">Transmembrane helix</keyword>
<organism evidence="14 15">
    <name type="scientific">Apiotrichum porosum</name>
    <dbReference type="NCBI Taxonomy" id="105984"/>
    <lineage>
        <taxon>Eukaryota</taxon>
        <taxon>Fungi</taxon>
        <taxon>Dikarya</taxon>
        <taxon>Basidiomycota</taxon>
        <taxon>Agaricomycotina</taxon>
        <taxon>Tremellomycetes</taxon>
        <taxon>Trichosporonales</taxon>
        <taxon>Trichosporonaceae</taxon>
        <taxon>Apiotrichum</taxon>
    </lineage>
</organism>
<keyword evidence="15" id="KW-1185">Reference proteome</keyword>
<evidence type="ECO:0000256" key="4">
    <source>
        <dbReference type="ARBA" id="ARBA00022692"/>
    </source>
</evidence>
<protein>
    <submittedName>
        <fullName evidence="14">Magnesium ion transporter</fullName>
    </submittedName>
</protein>
<gene>
    <name evidence="14" type="primary">MRS2</name>
    <name evidence="14" type="ORF">EHS24_007598</name>
</gene>
<feature type="compositionally biased region" description="Polar residues" evidence="11">
    <location>
        <begin position="624"/>
        <end position="634"/>
    </location>
</feature>
<evidence type="ECO:0000256" key="8">
    <source>
        <dbReference type="ARBA" id="ARBA00023065"/>
    </source>
</evidence>
<dbReference type="EMBL" id="RSCE01000005">
    <property type="protein sequence ID" value="RSH82613.1"/>
    <property type="molecule type" value="Genomic_DNA"/>
</dbReference>
<dbReference type="Gene3D" id="2.40.128.330">
    <property type="match status" value="1"/>
</dbReference>
<keyword evidence="5" id="KW-0460">Magnesium</keyword>
<feature type="signal peptide" evidence="13">
    <location>
        <begin position="1"/>
        <end position="23"/>
    </location>
</feature>
<evidence type="ECO:0000256" key="5">
    <source>
        <dbReference type="ARBA" id="ARBA00022842"/>
    </source>
</evidence>
<feature type="region of interest" description="Disordered" evidence="11">
    <location>
        <begin position="581"/>
        <end position="652"/>
    </location>
</feature>
<dbReference type="Proteomes" id="UP000279236">
    <property type="component" value="Unassembled WGS sequence"/>
</dbReference>
<evidence type="ECO:0000256" key="7">
    <source>
        <dbReference type="ARBA" id="ARBA00022989"/>
    </source>
</evidence>
<evidence type="ECO:0000256" key="10">
    <source>
        <dbReference type="SAM" id="Coils"/>
    </source>
</evidence>
<comment type="subcellular location">
    <subcellularLocation>
        <location evidence="1">Membrane</location>
        <topology evidence="1">Multi-pass membrane protein</topology>
    </subcellularLocation>
</comment>
<evidence type="ECO:0000256" key="1">
    <source>
        <dbReference type="ARBA" id="ARBA00004141"/>
    </source>
</evidence>
<dbReference type="FunFam" id="1.20.58.340:FF:000031">
    <property type="entry name" value="Chromosome 12, whole genome shotgun sequence"/>
    <property type="match status" value="1"/>
</dbReference>
<comment type="similarity">
    <text evidence="2">Belongs to the CorA metal ion transporter (MIT) (TC 1.A.35) family.</text>
</comment>
<dbReference type="PANTHER" id="PTHR13890:SF0">
    <property type="entry name" value="MAGNESIUM TRANSPORTER MRS2 HOMOLOG, MITOCHONDRIAL"/>
    <property type="match status" value="1"/>
</dbReference>
<feature type="compositionally biased region" description="Pro residues" evidence="11">
    <location>
        <begin position="82"/>
        <end position="99"/>
    </location>
</feature>
<feature type="coiled-coil region" evidence="10">
    <location>
        <begin position="486"/>
        <end position="515"/>
    </location>
</feature>
<evidence type="ECO:0000256" key="13">
    <source>
        <dbReference type="SAM" id="SignalP"/>
    </source>
</evidence>
<evidence type="ECO:0000256" key="6">
    <source>
        <dbReference type="ARBA" id="ARBA00022946"/>
    </source>
</evidence>
<dbReference type="RefSeq" id="XP_028476845.1">
    <property type="nucleotide sequence ID" value="XM_028622952.1"/>
</dbReference>
<dbReference type="Pfam" id="PF22099">
    <property type="entry name" value="MRS2-like"/>
    <property type="match status" value="1"/>
</dbReference>
<evidence type="ECO:0000313" key="15">
    <source>
        <dbReference type="Proteomes" id="UP000279236"/>
    </source>
</evidence>
<dbReference type="InterPro" id="IPR039204">
    <property type="entry name" value="MRS2-like"/>
</dbReference>